<evidence type="ECO:0000313" key="2">
    <source>
        <dbReference type="Proteomes" id="UP000813444"/>
    </source>
</evidence>
<dbReference type="EMBL" id="JAGPNK010000003">
    <property type="protein sequence ID" value="KAH7324144.1"/>
    <property type="molecule type" value="Genomic_DNA"/>
</dbReference>
<accession>A0A8K0SSS4</accession>
<sequence length="108" mass="12423">MDLYASTSFQSMRQSASAMIGPRKLVDYIRRPAEELFDMEADPDEINNLASDPAYADVLLSMRLEVETWQKVTGDLWLWRDDHAVITIALDDFFDLLGWVKLNGMHDI</sequence>
<reference evidence="1" key="1">
    <citation type="journal article" date="2021" name="Nat. Commun.">
        <title>Genetic determinants of endophytism in the Arabidopsis root mycobiome.</title>
        <authorList>
            <person name="Mesny F."/>
            <person name="Miyauchi S."/>
            <person name="Thiergart T."/>
            <person name="Pickel B."/>
            <person name="Atanasova L."/>
            <person name="Karlsson M."/>
            <person name="Huettel B."/>
            <person name="Barry K.W."/>
            <person name="Haridas S."/>
            <person name="Chen C."/>
            <person name="Bauer D."/>
            <person name="Andreopoulos W."/>
            <person name="Pangilinan J."/>
            <person name="LaButti K."/>
            <person name="Riley R."/>
            <person name="Lipzen A."/>
            <person name="Clum A."/>
            <person name="Drula E."/>
            <person name="Henrissat B."/>
            <person name="Kohler A."/>
            <person name="Grigoriev I.V."/>
            <person name="Martin F.M."/>
            <person name="Hacquard S."/>
        </authorList>
    </citation>
    <scope>NUCLEOTIDE SEQUENCE</scope>
    <source>
        <strain evidence="1">MPI-CAGE-CH-0235</strain>
    </source>
</reference>
<evidence type="ECO:0000313" key="1">
    <source>
        <dbReference type="EMBL" id="KAH7324144.1"/>
    </source>
</evidence>
<dbReference type="SUPFAM" id="SSF53649">
    <property type="entry name" value="Alkaline phosphatase-like"/>
    <property type="match status" value="1"/>
</dbReference>
<name>A0A8K0SSS4_9HYPO</name>
<keyword evidence="2" id="KW-1185">Reference proteome</keyword>
<dbReference type="InterPro" id="IPR017850">
    <property type="entry name" value="Alkaline_phosphatase_core_sf"/>
</dbReference>
<protein>
    <recommendedName>
        <fullName evidence="3">N-sulphoglucosamine sulphohydrolase C-terminal domain-containing protein</fullName>
    </recommendedName>
</protein>
<proteinExistence type="predicted"/>
<organism evidence="1 2">
    <name type="scientific">Stachybotrys elegans</name>
    <dbReference type="NCBI Taxonomy" id="80388"/>
    <lineage>
        <taxon>Eukaryota</taxon>
        <taxon>Fungi</taxon>
        <taxon>Dikarya</taxon>
        <taxon>Ascomycota</taxon>
        <taxon>Pezizomycotina</taxon>
        <taxon>Sordariomycetes</taxon>
        <taxon>Hypocreomycetidae</taxon>
        <taxon>Hypocreales</taxon>
        <taxon>Stachybotryaceae</taxon>
        <taxon>Stachybotrys</taxon>
    </lineage>
</organism>
<dbReference type="AlphaFoldDB" id="A0A8K0SSS4"/>
<dbReference type="OrthoDB" id="103349at2759"/>
<gene>
    <name evidence="1" type="ORF">B0I35DRAFT_405988</name>
</gene>
<evidence type="ECO:0008006" key="3">
    <source>
        <dbReference type="Google" id="ProtNLM"/>
    </source>
</evidence>
<comment type="caution">
    <text evidence="1">The sequence shown here is derived from an EMBL/GenBank/DDBJ whole genome shotgun (WGS) entry which is preliminary data.</text>
</comment>
<dbReference type="Proteomes" id="UP000813444">
    <property type="component" value="Unassembled WGS sequence"/>
</dbReference>
<dbReference type="Gene3D" id="3.40.720.10">
    <property type="entry name" value="Alkaline Phosphatase, subunit A"/>
    <property type="match status" value="1"/>
</dbReference>